<protein>
    <recommendedName>
        <fullName evidence="4">non-specific protein-tyrosine kinase</fullName>
        <ecNumber evidence="4">2.7.10.2</ecNumber>
    </recommendedName>
</protein>
<dbReference type="InterPro" id="IPR027417">
    <property type="entry name" value="P-loop_NTPase"/>
</dbReference>
<dbReference type="GO" id="GO:0005524">
    <property type="term" value="F:ATP binding"/>
    <property type="evidence" value="ECO:0007669"/>
    <property type="project" value="UniProtKB-KW"/>
</dbReference>
<dbReference type="NCBIfam" id="TIGR01007">
    <property type="entry name" value="eps_fam"/>
    <property type="match status" value="1"/>
</dbReference>
<keyword evidence="11" id="KW-0067">ATP-binding</keyword>
<feature type="domain" description="AAA" evidence="18">
    <location>
        <begin position="582"/>
        <end position="712"/>
    </location>
</feature>
<dbReference type="EMBL" id="SWBR01000001">
    <property type="protein sequence ID" value="TKC13058.1"/>
    <property type="molecule type" value="Genomic_DNA"/>
</dbReference>
<evidence type="ECO:0000313" key="21">
    <source>
        <dbReference type="Proteomes" id="UP000309488"/>
    </source>
</evidence>
<keyword evidence="5" id="KW-1003">Cell membrane</keyword>
<feature type="domain" description="Tyrosine-protein kinase G-rich" evidence="19">
    <location>
        <begin position="439"/>
        <end position="518"/>
    </location>
</feature>
<comment type="catalytic activity">
    <reaction evidence="15">
        <text>L-tyrosyl-[protein] + ATP = O-phospho-L-tyrosyl-[protein] + ADP + H(+)</text>
        <dbReference type="Rhea" id="RHEA:10596"/>
        <dbReference type="Rhea" id="RHEA-COMP:10136"/>
        <dbReference type="Rhea" id="RHEA-COMP:20101"/>
        <dbReference type="ChEBI" id="CHEBI:15378"/>
        <dbReference type="ChEBI" id="CHEBI:30616"/>
        <dbReference type="ChEBI" id="CHEBI:46858"/>
        <dbReference type="ChEBI" id="CHEBI:61978"/>
        <dbReference type="ChEBI" id="CHEBI:456216"/>
        <dbReference type="EC" id="2.7.10.2"/>
    </reaction>
</comment>
<dbReference type="InterPro" id="IPR003856">
    <property type="entry name" value="LPS_length_determ_N"/>
</dbReference>
<evidence type="ECO:0000256" key="14">
    <source>
        <dbReference type="ARBA" id="ARBA00023137"/>
    </source>
</evidence>
<keyword evidence="7 20" id="KW-0808">Transferase</keyword>
<evidence type="ECO:0000256" key="9">
    <source>
        <dbReference type="ARBA" id="ARBA00022741"/>
    </source>
</evidence>
<dbReference type="Gene3D" id="3.40.50.300">
    <property type="entry name" value="P-loop containing nucleotide triphosphate hydrolases"/>
    <property type="match status" value="1"/>
</dbReference>
<dbReference type="Pfam" id="PF02706">
    <property type="entry name" value="Wzz"/>
    <property type="match status" value="1"/>
</dbReference>
<evidence type="ECO:0000256" key="16">
    <source>
        <dbReference type="SAM" id="Phobius"/>
    </source>
</evidence>
<evidence type="ECO:0000256" key="13">
    <source>
        <dbReference type="ARBA" id="ARBA00023136"/>
    </source>
</evidence>
<dbReference type="PANTHER" id="PTHR32309">
    <property type="entry name" value="TYROSINE-PROTEIN KINASE"/>
    <property type="match status" value="1"/>
</dbReference>
<dbReference type="Pfam" id="PF13807">
    <property type="entry name" value="GNVR"/>
    <property type="match status" value="1"/>
</dbReference>
<evidence type="ECO:0000256" key="8">
    <source>
        <dbReference type="ARBA" id="ARBA00022692"/>
    </source>
</evidence>
<dbReference type="OrthoDB" id="9794577at2"/>
<gene>
    <name evidence="20" type="ORF">FA048_05425</name>
</gene>
<comment type="caution">
    <text evidence="20">The sequence shown here is derived from an EMBL/GenBank/DDBJ whole genome shotgun (WGS) entry which is preliminary data.</text>
</comment>
<keyword evidence="12 16" id="KW-1133">Transmembrane helix</keyword>
<dbReference type="EC" id="2.7.10.2" evidence="4"/>
<comment type="similarity">
    <text evidence="2">Belongs to the CpsD/CapB family.</text>
</comment>
<reference evidence="20 21" key="1">
    <citation type="submission" date="2019-04" db="EMBL/GenBank/DDBJ databases">
        <title>Pedobacter sp. RP-3-22 sp. nov., isolated from Arctic soil.</title>
        <authorList>
            <person name="Dahal R.H."/>
            <person name="Kim D.-U."/>
        </authorList>
    </citation>
    <scope>NUCLEOTIDE SEQUENCE [LARGE SCALE GENOMIC DNA]</scope>
    <source>
        <strain evidence="20 21">RP-3-22</strain>
    </source>
</reference>
<dbReference type="InterPro" id="IPR050445">
    <property type="entry name" value="Bact_polysacc_biosynth/exp"/>
</dbReference>
<feature type="transmembrane region" description="Helical" evidence="16">
    <location>
        <begin position="34"/>
        <end position="54"/>
    </location>
</feature>
<keyword evidence="9" id="KW-0547">Nucleotide-binding</keyword>
<feature type="domain" description="Polysaccharide chain length determinant N-terminal" evidence="17">
    <location>
        <begin position="20"/>
        <end position="115"/>
    </location>
</feature>
<evidence type="ECO:0000256" key="3">
    <source>
        <dbReference type="ARBA" id="ARBA00008883"/>
    </source>
</evidence>
<keyword evidence="13 16" id="KW-0472">Membrane</keyword>
<organism evidence="20 21">
    <name type="scientific">Pedobacter polaris</name>
    <dbReference type="NCBI Taxonomy" id="2571273"/>
    <lineage>
        <taxon>Bacteria</taxon>
        <taxon>Pseudomonadati</taxon>
        <taxon>Bacteroidota</taxon>
        <taxon>Sphingobacteriia</taxon>
        <taxon>Sphingobacteriales</taxon>
        <taxon>Sphingobacteriaceae</taxon>
        <taxon>Pedobacter</taxon>
    </lineage>
</organism>
<evidence type="ECO:0000256" key="6">
    <source>
        <dbReference type="ARBA" id="ARBA00022519"/>
    </source>
</evidence>
<dbReference type="Pfam" id="PF13614">
    <property type="entry name" value="AAA_31"/>
    <property type="match status" value="1"/>
</dbReference>
<dbReference type="RefSeq" id="WP_136839181.1">
    <property type="nucleotide sequence ID" value="NZ_SWBR01000001.1"/>
</dbReference>
<dbReference type="AlphaFoldDB" id="A0A4U1CZM1"/>
<dbReference type="GO" id="GO:0005886">
    <property type="term" value="C:plasma membrane"/>
    <property type="evidence" value="ECO:0007669"/>
    <property type="project" value="UniProtKB-SubCell"/>
</dbReference>
<evidence type="ECO:0000256" key="5">
    <source>
        <dbReference type="ARBA" id="ARBA00022475"/>
    </source>
</evidence>
<sequence length="785" mass="87263">MINSSNNNIPSDNRNNDEISIDLKQILAKLIDKWIWFVVSVPICLLATFLYVRYTAPIYQINSKLLVIDQGKGGSAAGKVSGLMDLGGLMGNNNSVENEVEILKSRFLVEQVVREMNLNIVYNAKGKIGVREIYNPPFILEIVKRLDTIQDIQLKVEKFGANKFKVITNGIEKEVLEGEIFTLNNIGQIKLISNPIFTFSNNEYLVDIHSLDSRVASLMANITVAPVNKQVSIINLGLKYPVPQKGEDILNVLIKKYTQANISDKNAIADSTGKFIKERLAVISGELSGVENNVEDYKQKFKLADMSEQGKLLVQTTGQLTSELAAAETQVSILNQLEEYLKDEANNKRVFPSSLIAQDLVFSNMMSQYNALLLEREKLLLGVTEESPFVQNIDTQIIGLRRGILSNIQSAKNSVMVTRNRLRNQLSSAEGQINSVPAVEKNYLQLARNQQIKQELYIFLMQKAEETAISKTANMAIAKIVDPPKSSVVPISPKKNVIYLFGFLAGIILPSGLIFLREVLNVSIKVKEDVSGLTRVPIVGEISHNLSDDNLIVANQSRSAISEQFRALRTNLSFYLKNVDEKVILLTSSMSGEGKSFTAINLGNILALAGKKVLLMEMDLRKPGLAVKLGIANDIGFSNYTIREDIKIADIIKPLAINKNMFFISSGPLPPNPAETIMSEHTAPLMEELKKQFDYIILDAPPVGIIADAQLLANYADVTLYLVRQGVTKKDQLKIVEDLYQANKMKNMGIVVNDISGKYDGYGYGYGNYGQEKEQGWFKKLVKLK</sequence>
<dbReference type="InterPro" id="IPR005702">
    <property type="entry name" value="Wzc-like_C"/>
</dbReference>
<keyword evidence="6" id="KW-0997">Cell inner membrane</keyword>
<evidence type="ECO:0000256" key="15">
    <source>
        <dbReference type="ARBA" id="ARBA00051245"/>
    </source>
</evidence>
<evidence type="ECO:0000259" key="19">
    <source>
        <dbReference type="Pfam" id="PF13807"/>
    </source>
</evidence>
<keyword evidence="21" id="KW-1185">Reference proteome</keyword>
<proteinExistence type="inferred from homology"/>
<evidence type="ECO:0000256" key="12">
    <source>
        <dbReference type="ARBA" id="ARBA00022989"/>
    </source>
</evidence>
<accession>A0A4U1CZM1</accession>
<evidence type="ECO:0000256" key="1">
    <source>
        <dbReference type="ARBA" id="ARBA00004429"/>
    </source>
</evidence>
<keyword evidence="10 20" id="KW-0418">Kinase</keyword>
<dbReference type="InterPro" id="IPR025669">
    <property type="entry name" value="AAA_dom"/>
</dbReference>
<evidence type="ECO:0000256" key="10">
    <source>
        <dbReference type="ARBA" id="ARBA00022777"/>
    </source>
</evidence>
<evidence type="ECO:0000313" key="20">
    <source>
        <dbReference type="EMBL" id="TKC13058.1"/>
    </source>
</evidence>
<dbReference type="GO" id="GO:0004715">
    <property type="term" value="F:non-membrane spanning protein tyrosine kinase activity"/>
    <property type="evidence" value="ECO:0007669"/>
    <property type="project" value="UniProtKB-EC"/>
</dbReference>
<evidence type="ECO:0000256" key="4">
    <source>
        <dbReference type="ARBA" id="ARBA00011903"/>
    </source>
</evidence>
<dbReference type="SUPFAM" id="SSF52540">
    <property type="entry name" value="P-loop containing nucleoside triphosphate hydrolases"/>
    <property type="match status" value="1"/>
</dbReference>
<dbReference type="InterPro" id="IPR032807">
    <property type="entry name" value="GNVR"/>
</dbReference>
<dbReference type="CDD" id="cd05387">
    <property type="entry name" value="BY-kinase"/>
    <property type="match status" value="1"/>
</dbReference>
<evidence type="ECO:0000256" key="7">
    <source>
        <dbReference type="ARBA" id="ARBA00022679"/>
    </source>
</evidence>
<comment type="similarity">
    <text evidence="3">Belongs to the etk/wzc family.</text>
</comment>
<dbReference type="Proteomes" id="UP000309488">
    <property type="component" value="Unassembled WGS sequence"/>
</dbReference>
<evidence type="ECO:0000256" key="11">
    <source>
        <dbReference type="ARBA" id="ARBA00022840"/>
    </source>
</evidence>
<comment type="subcellular location">
    <subcellularLocation>
        <location evidence="1">Cell inner membrane</location>
        <topology evidence="1">Multi-pass membrane protein</topology>
    </subcellularLocation>
</comment>
<dbReference type="PANTHER" id="PTHR32309:SF13">
    <property type="entry name" value="FERRIC ENTEROBACTIN TRANSPORT PROTEIN FEPE"/>
    <property type="match status" value="1"/>
</dbReference>
<evidence type="ECO:0000259" key="18">
    <source>
        <dbReference type="Pfam" id="PF13614"/>
    </source>
</evidence>
<evidence type="ECO:0000259" key="17">
    <source>
        <dbReference type="Pfam" id="PF02706"/>
    </source>
</evidence>
<keyword evidence="8 16" id="KW-0812">Transmembrane</keyword>
<keyword evidence="14" id="KW-0829">Tyrosine-protein kinase</keyword>
<name>A0A4U1CZM1_9SPHI</name>
<evidence type="ECO:0000256" key="2">
    <source>
        <dbReference type="ARBA" id="ARBA00007316"/>
    </source>
</evidence>